<gene>
    <name evidence="3" type="ORF">OTUT144_0076</name>
    <name evidence="2" type="ORF">OTUT144_0993</name>
</gene>
<dbReference type="Proteomes" id="UP000033580">
    <property type="component" value="Unassembled WGS sequence"/>
</dbReference>
<feature type="transmembrane region" description="Helical" evidence="1">
    <location>
        <begin position="66"/>
        <end position="84"/>
    </location>
</feature>
<evidence type="ECO:0000313" key="4">
    <source>
        <dbReference type="Proteomes" id="UP000033580"/>
    </source>
</evidence>
<proteinExistence type="predicted"/>
<organism evidence="2 4">
    <name type="scientific">Orientia tsutsugamushi str. UT144</name>
    <dbReference type="NCBI Taxonomy" id="1441384"/>
    <lineage>
        <taxon>Bacteria</taxon>
        <taxon>Pseudomonadati</taxon>
        <taxon>Pseudomonadota</taxon>
        <taxon>Alphaproteobacteria</taxon>
        <taxon>Rickettsiales</taxon>
        <taxon>Rickettsiaceae</taxon>
        <taxon>Rickettsieae</taxon>
        <taxon>Orientia</taxon>
    </lineage>
</organism>
<keyword evidence="1" id="KW-1133">Transmembrane helix</keyword>
<name>A0A0F3RP37_ORITS</name>
<evidence type="ECO:0000313" key="3">
    <source>
        <dbReference type="EMBL" id="KJW07906.1"/>
    </source>
</evidence>
<dbReference type="AlphaFoldDB" id="A0A0F3RP37"/>
<dbReference type="PATRIC" id="fig|1441384.3.peg.1107"/>
<sequence length="90" mass="9832">MLIFTSKTPNAVMLVNAASEEDEADTFEGELNKIYGLFSGKLKTIGISSATILSSIWAVARENIKLVVVMAAIGVVLGFYLVNCKWYKIN</sequence>
<dbReference type="EMBL" id="LAOR01000002">
    <property type="protein sequence ID" value="KJW07906.1"/>
    <property type="molecule type" value="Genomic_DNA"/>
</dbReference>
<keyword evidence="1" id="KW-0812">Transmembrane</keyword>
<evidence type="ECO:0000313" key="2">
    <source>
        <dbReference type="EMBL" id="KJW06964.1"/>
    </source>
</evidence>
<comment type="caution">
    <text evidence="2">The sequence shown here is derived from an EMBL/GenBank/DDBJ whole genome shotgun (WGS) entry which is preliminary data.</text>
</comment>
<reference evidence="2 4" key="1">
    <citation type="submission" date="2015-01" db="EMBL/GenBank/DDBJ databases">
        <title>Genome Sequencing of Rickettsiales.</title>
        <authorList>
            <person name="Daugherty S.C."/>
            <person name="Su Q."/>
            <person name="Abolude K."/>
            <person name="Beier-Sexton M."/>
            <person name="Carlyon J.A."/>
            <person name="Carter R."/>
            <person name="Day N.P."/>
            <person name="Dumler S.J."/>
            <person name="Dyachenko V."/>
            <person name="Godinez A."/>
            <person name="Kurtti T.J."/>
            <person name="Lichay M."/>
            <person name="Mullins K.E."/>
            <person name="Ott S."/>
            <person name="Pappas-Brown V."/>
            <person name="Paris D.H."/>
            <person name="Patel P."/>
            <person name="Richards A.L."/>
            <person name="Sadzewicz L."/>
            <person name="Sears K."/>
            <person name="Seidman D."/>
            <person name="Sengamalay N."/>
            <person name="Stenos J."/>
            <person name="Tallon L.J."/>
            <person name="Vincent G."/>
            <person name="Fraser C.M."/>
            <person name="Munderloh U."/>
            <person name="Dunning-Hotopp J.C."/>
        </authorList>
    </citation>
    <scope>NUCLEOTIDE SEQUENCE [LARGE SCALE GENOMIC DNA]</scope>
    <source>
        <strain evidence="2 4">UT144</strain>
    </source>
</reference>
<keyword evidence="1" id="KW-0472">Membrane</keyword>
<evidence type="ECO:0000256" key="1">
    <source>
        <dbReference type="SAM" id="Phobius"/>
    </source>
</evidence>
<dbReference type="EMBL" id="LAOR01000066">
    <property type="protein sequence ID" value="KJW06964.1"/>
    <property type="molecule type" value="Genomic_DNA"/>
</dbReference>
<protein>
    <submittedName>
        <fullName evidence="2">Uncharacterized protein</fullName>
    </submittedName>
</protein>
<accession>A0A0F3RP37</accession>